<name>A0AAV3TXE8_9ALTE</name>
<evidence type="ECO:0000259" key="2">
    <source>
        <dbReference type="PROSITE" id="PS50110"/>
    </source>
</evidence>
<dbReference type="InterPro" id="IPR024181">
    <property type="entry name" value="Chemotax_regulator_CheV"/>
</dbReference>
<evidence type="ECO:0000256" key="1">
    <source>
        <dbReference type="PROSITE-ProRule" id="PRU00169"/>
    </source>
</evidence>
<keyword evidence="1" id="KW-0597">Phosphoprotein</keyword>
<feature type="domain" description="Response regulatory" evidence="2">
    <location>
        <begin position="183"/>
        <end position="307"/>
    </location>
</feature>
<dbReference type="Gene3D" id="3.40.50.2300">
    <property type="match status" value="1"/>
</dbReference>
<dbReference type="GO" id="GO:0000160">
    <property type="term" value="P:phosphorelay signal transduction system"/>
    <property type="evidence" value="ECO:0007669"/>
    <property type="project" value="InterPro"/>
</dbReference>
<dbReference type="Gene3D" id="2.40.50.180">
    <property type="entry name" value="CheA-289, Domain 4"/>
    <property type="match status" value="1"/>
</dbReference>
<proteinExistence type="predicted"/>
<dbReference type="PIRSF" id="PIRSF002867">
    <property type="entry name" value="CheV"/>
    <property type="match status" value="1"/>
</dbReference>
<evidence type="ECO:0000259" key="3">
    <source>
        <dbReference type="PROSITE" id="PS50851"/>
    </source>
</evidence>
<reference evidence="5" key="1">
    <citation type="journal article" date="2019" name="Int. J. Syst. Evol. Microbiol.">
        <title>The Global Catalogue of Microorganisms (GCM) 10K type strain sequencing project: providing services to taxonomists for standard genome sequencing and annotation.</title>
        <authorList>
            <consortium name="The Broad Institute Genomics Platform"/>
            <consortium name="The Broad Institute Genome Sequencing Center for Infectious Disease"/>
            <person name="Wu L."/>
            <person name="Ma J."/>
        </authorList>
    </citation>
    <scope>NUCLEOTIDE SEQUENCE [LARGE SCALE GENOMIC DNA]</scope>
    <source>
        <strain evidence="5">JCM 19134</strain>
    </source>
</reference>
<dbReference type="GO" id="GO:0006935">
    <property type="term" value="P:chemotaxis"/>
    <property type="evidence" value="ECO:0007669"/>
    <property type="project" value="InterPro"/>
</dbReference>
<gene>
    <name evidence="4" type="ORF">GCM10025791_05160</name>
</gene>
<dbReference type="PROSITE" id="PS50110">
    <property type="entry name" value="RESPONSE_REGULATORY"/>
    <property type="match status" value="1"/>
</dbReference>
<dbReference type="Pfam" id="PF00072">
    <property type="entry name" value="Response_reg"/>
    <property type="match status" value="1"/>
</dbReference>
<sequence length="315" mass="34245">MSNLLQKIDSRTKLVGENRLELLVFKLAGQQKYAINVFKVREVVQMPELAALPSRHSAVCGVAHLRGSSFSVIDLQAALGRAPLFESGKPTNLIISEYNSSVQGFLVGQVDRIVNLNWEAIIPPPVTSGANNFLTALAKIDELFVQIIDVEKVLADIIPYNTNVSGNILDSSLKIWAQQNDIKVLVVDDSTTARNQLKSTLAECGVGCIQASNGAEGLATLKRLADQGPINDAIMMMITDAEMPEMDGYRLTHEVRNDPELAHLHVLMHTSLSGTFNQALVKKVGCDGFLSKFQPDEVAQVIQEQLSALKAGIEG</sequence>
<feature type="domain" description="CheW-like" evidence="3">
    <location>
        <begin position="19"/>
        <end position="159"/>
    </location>
</feature>
<comment type="caution">
    <text evidence="4">The sequence shown here is derived from an EMBL/GenBank/DDBJ whole genome shotgun (WGS) entry which is preliminary data.</text>
</comment>
<dbReference type="Pfam" id="PF01584">
    <property type="entry name" value="CheW"/>
    <property type="match status" value="1"/>
</dbReference>
<dbReference type="Gene3D" id="2.30.30.40">
    <property type="entry name" value="SH3 Domains"/>
    <property type="match status" value="1"/>
</dbReference>
<dbReference type="SUPFAM" id="SSF52172">
    <property type="entry name" value="CheY-like"/>
    <property type="match status" value="1"/>
</dbReference>
<dbReference type="SUPFAM" id="SSF50341">
    <property type="entry name" value="CheW-like"/>
    <property type="match status" value="1"/>
</dbReference>
<dbReference type="SMART" id="SM00260">
    <property type="entry name" value="CheW"/>
    <property type="match status" value="1"/>
</dbReference>
<dbReference type="EMBL" id="BAABLX010000004">
    <property type="protein sequence ID" value="GAA4931852.1"/>
    <property type="molecule type" value="Genomic_DNA"/>
</dbReference>
<dbReference type="Proteomes" id="UP001409585">
    <property type="component" value="Unassembled WGS sequence"/>
</dbReference>
<dbReference type="SMART" id="SM00448">
    <property type="entry name" value="REC"/>
    <property type="match status" value="1"/>
</dbReference>
<dbReference type="PROSITE" id="PS50851">
    <property type="entry name" value="CHEW"/>
    <property type="match status" value="1"/>
</dbReference>
<feature type="modified residue" description="4-aspartylphosphate" evidence="1">
    <location>
        <position position="240"/>
    </location>
</feature>
<dbReference type="InterPro" id="IPR036061">
    <property type="entry name" value="CheW-like_dom_sf"/>
</dbReference>
<dbReference type="InterPro" id="IPR001789">
    <property type="entry name" value="Sig_transdc_resp-reg_receiver"/>
</dbReference>
<dbReference type="InterPro" id="IPR011006">
    <property type="entry name" value="CheY-like_superfamily"/>
</dbReference>
<evidence type="ECO:0000313" key="4">
    <source>
        <dbReference type="EMBL" id="GAA4931852.1"/>
    </source>
</evidence>
<dbReference type="PANTHER" id="PTHR47233">
    <property type="entry name" value="CHEMOTAXIS PROTEIN CHEV"/>
    <property type="match status" value="1"/>
</dbReference>
<dbReference type="RefSeq" id="WP_345416585.1">
    <property type="nucleotide sequence ID" value="NZ_AP031496.1"/>
</dbReference>
<dbReference type="InterPro" id="IPR002545">
    <property type="entry name" value="CheW-lke_dom"/>
</dbReference>
<keyword evidence="5" id="KW-1185">Reference proteome</keyword>
<dbReference type="PANTHER" id="PTHR47233:SF3">
    <property type="entry name" value="CHEMOTAXIS PROTEIN CHEV"/>
    <property type="match status" value="1"/>
</dbReference>
<protein>
    <submittedName>
        <fullName evidence="4">Chemotaxis protein CheV</fullName>
    </submittedName>
</protein>
<organism evidence="4 5">
    <name type="scientific">Halioxenophilus aromaticivorans</name>
    <dbReference type="NCBI Taxonomy" id="1306992"/>
    <lineage>
        <taxon>Bacteria</taxon>
        <taxon>Pseudomonadati</taxon>
        <taxon>Pseudomonadota</taxon>
        <taxon>Gammaproteobacteria</taxon>
        <taxon>Alteromonadales</taxon>
        <taxon>Alteromonadaceae</taxon>
        <taxon>Halioxenophilus</taxon>
    </lineage>
</organism>
<dbReference type="AlphaFoldDB" id="A0AAV3TXE8"/>
<accession>A0AAV3TXE8</accession>
<evidence type="ECO:0000313" key="5">
    <source>
        <dbReference type="Proteomes" id="UP001409585"/>
    </source>
</evidence>